<dbReference type="Proteomes" id="UP000887565">
    <property type="component" value="Unplaced"/>
</dbReference>
<organism evidence="1 2">
    <name type="scientific">Romanomermis culicivorax</name>
    <name type="common">Nematode worm</name>
    <dbReference type="NCBI Taxonomy" id="13658"/>
    <lineage>
        <taxon>Eukaryota</taxon>
        <taxon>Metazoa</taxon>
        <taxon>Ecdysozoa</taxon>
        <taxon>Nematoda</taxon>
        <taxon>Enoplea</taxon>
        <taxon>Dorylaimia</taxon>
        <taxon>Mermithida</taxon>
        <taxon>Mermithoidea</taxon>
        <taxon>Mermithidae</taxon>
        <taxon>Romanomermis</taxon>
    </lineage>
</organism>
<protein>
    <submittedName>
        <fullName evidence="2">Uncharacterized protein</fullName>
    </submittedName>
</protein>
<dbReference type="AlphaFoldDB" id="A0A915HT27"/>
<dbReference type="WBParaSite" id="nRc.2.0.1.t04542-RA">
    <property type="protein sequence ID" value="nRc.2.0.1.t04542-RA"/>
    <property type="gene ID" value="nRc.2.0.1.g04542"/>
</dbReference>
<keyword evidence="1" id="KW-1185">Reference proteome</keyword>
<sequence length="158" mass="18261">DFSGVSGLNDLFVYFEFVFRCCEDFFQRSEIRSNIPEQEGSLTEGNSMDASLYTQNYVGCNQAYFRDFFVEGVFDHGEFNECDHFMQKIFPGVNFSSEEKGRTSQKLSIKLNSKAKSCKTLYAPGRLQHSVYNLSTSLHRRFGLMTLSRTFLDRYPLV</sequence>
<accession>A0A915HT27</accession>
<evidence type="ECO:0000313" key="2">
    <source>
        <dbReference type="WBParaSite" id="nRc.2.0.1.t04542-RA"/>
    </source>
</evidence>
<evidence type="ECO:0000313" key="1">
    <source>
        <dbReference type="Proteomes" id="UP000887565"/>
    </source>
</evidence>
<reference evidence="2" key="1">
    <citation type="submission" date="2022-11" db="UniProtKB">
        <authorList>
            <consortium name="WormBaseParasite"/>
        </authorList>
    </citation>
    <scope>IDENTIFICATION</scope>
</reference>
<name>A0A915HT27_ROMCU</name>
<proteinExistence type="predicted"/>